<evidence type="ECO:0000313" key="19">
    <source>
        <dbReference type="EMBL" id="SEP20924.1"/>
    </source>
</evidence>
<keyword evidence="16" id="KW-0175">Coiled coil</keyword>
<evidence type="ECO:0000256" key="1">
    <source>
        <dbReference type="ARBA" id="ARBA00000085"/>
    </source>
</evidence>
<evidence type="ECO:0000256" key="15">
    <source>
        <dbReference type="ARBA" id="ARBA00030800"/>
    </source>
</evidence>
<evidence type="ECO:0000313" key="20">
    <source>
        <dbReference type="Proteomes" id="UP000198582"/>
    </source>
</evidence>
<evidence type="ECO:0000256" key="14">
    <source>
        <dbReference type="ARBA" id="ARBA00024827"/>
    </source>
</evidence>
<keyword evidence="17" id="KW-0812">Transmembrane</keyword>
<dbReference type="PRINTS" id="PR00344">
    <property type="entry name" value="BCTRLSENSOR"/>
</dbReference>
<keyword evidence="9" id="KW-0479">Metal-binding</keyword>
<sequence>MRSRRADDVKVDWGRSLMPPLAPNPGLRWHQWFTRVETVFGFVLLLVPVLLSTLPANQTAGHRAVTLALAGGAAVWLLLTTVLPHPGVRERPVFAVLTFVGVVGFATALQARESPFFVFMIFAFFAAMRMSPVPVAILGVGITSLLINTVSVGGPVHSLTTSPGVMVTLILVQTAAIGGGGAVFAAVGRQSQERKRMLDQLAAAEAENLGLQRQLLTQAREAGVLDERQRLSQEIHDTLAQGFTGIITQLEAAAQAEADPAEWRRHLGTATELARENLTAARRSVGALRPEPLESATLPEALAEVTRRWGERTGVRADFTATGTAEALHPELEATLLRITQEALSNVAKHAAADRVGLTLSYMSDEVTLDVRDDGVGFDPEAPPPAEGGFGLPGMRRRVERLAGTLHVESEPGGGTAISVNLPAVPAATLPEGTLPGDTDDEGASA</sequence>
<protein>
    <recommendedName>
        <fullName evidence="5">Oxygen sensor histidine kinase NreB</fullName>
        <ecNumber evidence="4">2.7.13.3</ecNumber>
    </recommendedName>
    <alternativeName>
        <fullName evidence="15">Nitrogen regulation protein B</fullName>
    </alternativeName>
</protein>
<comment type="catalytic activity">
    <reaction evidence="1">
        <text>ATP + protein L-histidine = ADP + protein N-phospho-L-histidine.</text>
        <dbReference type="EC" id="2.7.13.3"/>
    </reaction>
</comment>
<dbReference type="SUPFAM" id="SSF55874">
    <property type="entry name" value="ATPase domain of HSP90 chaperone/DNA topoisomerase II/histidine kinase"/>
    <property type="match status" value="1"/>
</dbReference>
<comment type="function">
    <text evidence="14">Member of the two-component regulatory system NreB/NreC involved in the control of dissimilatory nitrate/nitrite reduction in response to oxygen. NreB functions as a direct oxygen sensor histidine kinase which is autophosphorylated, in the absence of oxygen, probably at the conserved histidine residue, and transfers its phosphate group probably to a conserved aspartate residue of NreC. NreB/NreC activates the expression of the nitrate (narGHJI) and nitrite (nir) reductase operons, as well as the putative nitrate transporter gene narT.</text>
</comment>
<feature type="transmembrane region" description="Helical" evidence="17">
    <location>
        <begin position="91"/>
        <end position="109"/>
    </location>
</feature>
<dbReference type="InterPro" id="IPR011712">
    <property type="entry name" value="Sig_transdc_His_kin_sub3_dim/P"/>
</dbReference>
<evidence type="ECO:0000256" key="5">
    <source>
        <dbReference type="ARBA" id="ARBA00017322"/>
    </source>
</evidence>
<dbReference type="Pfam" id="PF07730">
    <property type="entry name" value="HisKA_3"/>
    <property type="match status" value="1"/>
</dbReference>
<dbReference type="GO" id="GO:0005737">
    <property type="term" value="C:cytoplasm"/>
    <property type="evidence" value="ECO:0007669"/>
    <property type="project" value="UniProtKB-SubCell"/>
</dbReference>
<evidence type="ECO:0000256" key="9">
    <source>
        <dbReference type="ARBA" id="ARBA00022723"/>
    </source>
</evidence>
<dbReference type="PIRSF" id="PIRSF037434">
    <property type="entry name" value="STHK_ChrS"/>
    <property type="match status" value="1"/>
</dbReference>
<keyword evidence="7" id="KW-0963">Cytoplasm</keyword>
<dbReference type="PANTHER" id="PTHR24421">
    <property type="entry name" value="NITRATE/NITRITE SENSOR PROTEIN NARX-RELATED"/>
    <property type="match status" value="1"/>
</dbReference>
<accession>A0A1H8W024</accession>
<dbReference type="EC" id="2.7.13.3" evidence="4"/>
<evidence type="ECO:0000256" key="6">
    <source>
        <dbReference type="ARBA" id="ARBA00022485"/>
    </source>
</evidence>
<dbReference type="Proteomes" id="UP000198582">
    <property type="component" value="Unassembled WGS sequence"/>
</dbReference>
<dbReference type="InterPro" id="IPR005467">
    <property type="entry name" value="His_kinase_dom"/>
</dbReference>
<evidence type="ECO:0000256" key="7">
    <source>
        <dbReference type="ARBA" id="ARBA00022490"/>
    </source>
</evidence>
<dbReference type="SMART" id="SM00387">
    <property type="entry name" value="HATPase_c"/>
    <property type="match status" value="1"/>
</dbReference>
<feature type="transmembrane region" description="Helical" evidence="17">
    <location>
        <begin position="32"/>
        <end position="52"/>
    </location>
</feature>
<evidence type="ECO:0000256" key="2">
    <source>
        <dbReference type="ARBA" id="ARBA00001966"/>
    </source>
</evidence>
<dbReference type="InterPro" id="IPR036890">
    <property type="entry name" value="HATPase_C_sf"/>
</dbReference>
<feature type="transmembrane region" description="Helical" evidence="17">
    <location>
        <begin position="167"/>
        <end position="187"/>
    </location>
</feature>
<evidence type="ECO:0000256" key="13">
    <source>
        <dbReference type="ARBA" id="ARBA00023014"/>
    </source>
</evidence>
<evidence type="ECO:0000259" key="18">
    <source>
        <dbReference type="PROSITE" id="PS50109"/>
    </source>
</evidence>
<keyword evidence="11" id="KW-0408">Iron</keyword>
<keyword evidence="12" id="KW-0902">Two-component regulatory system</keyword>
<organism evidence="19 20">
    <name type="scientific">Amycolatopsis saalfeldensis</name>
    <dbReference type="NCBI Taxonomy" id="394193"/>
    <lineage>
        <taxon>Bacteria</taxon>
        <taxon>Bacillati</taxon>
        <taxon>Actinomycetota</taxon>
        <taxon>Actinomycetes</taxon>
        <taxon>Pseudonocardiales</taxon>
        <taxon>Pseudonocardiaceae</taxon>
        <taxon>Amycolatopsis</taxon>
    </lineage>
</organism>
<dbReference type="GO" id="GO:0000155">
    <property type="term" value="F:phosphorelay sensor kinase activity"/>
    <property type="evidence" value="ECO:0007669"/>
    <property type="project" value="InterPro"/>
</dbReference>
<dbReference type="InterPro" id="IPR017205">
    <property type="entry name" value="Sig_transdc_His_kinase_ChrS"/>
</dbReference>
<feature type="transmembrane region" description="Helical" evidence="17">
    <location>
        <begin position="64"/>
        <end position="85"/>
    </location>
</feature>
<name>A0A1H8W024_9PSEU</name>
<reference evidence="19 20" key="1">
    <citation type="submission" date="2016-10" db="EMBL/GenBank/DDBJ databases">
        <authorList>
            <person name="de Groot N.N."/>
        </authorList>
    </citation>
    <scope>NUCLEOTIDE SEQUENCE [LARGE SCALE GENOMIC DNA]</scope>
    <source>
        <strain evidence="19 20">DSM 44993</strain>
    </source>
</reference>
<evidence type="ECO:0000256" key="12">
    <source>
        <dbReference type="ARBA" id="ARBA00023012"/>
    </source>
</evidence>
<evidence type="ECO:0000256" key="3">
    <source>
        <dbReference type="ARBA" id="ARBA00004496"/>
    </source>
</evidence>
<dbReference type="EMBL" id="FOEF01000004">
    <property type="protein sequence ID" value="SEP20924.1"/>
    <property type="molecule type" value="Genomic_DNA"/>
</dbReference>
<dbReference type="AlphaFoldDB" id="A0A1H8W024"/>
<dbReference type="Gene3D" id="3.30.565.10">
    <property type="entry name" value="Histidine kinase-like ATPase, C-terminal domain"/>
    <property type="match status" value="1"/>
</dbReference>
<dbReference type="InterPro" id="IPR050482">
    <property type="entry name" value="Sensor_HK_TwoCompSys"/>
</dbReference>
<dbReference type="STRING" id="394193.SAMN04489732_104430"/>
<dbReference type="GO" id="GO:0046872">
    <property type="term" value="F:metal ion binding"/>
    <property type="evidence" value="ECO:0007669"/>
    <property type="project" value="UniProtKB-KW"/>
</dbReference>
<evidence type="ECO:0000256" key="4">
    <source>
        <dbReference type="ARBA" id="ARBA00012438"/>
    </source>
</evidence>
<dbReference type="Gene3D" id="1.20.5.1930">
    <property type="match status" value="1"/>
</dbReference>
<dbReference type="GO" id="GO:0051539">
    <property type="term" value="F:4 iron, 4 sulfur cluster binding"/>
    <property type="evidence" value="ECO:0007669"/>
    <property type="project" value="UniProtKB-KW"/>
</dbReference>
<feature type="domain" description="Histidine kinase" evidence="18">
    <location>
        <begin position="336"/>
        <end position="426"/>
    </location>
</feature>
<keyword evidence="10 19" id="KW-0418">Kinase</keyword>
<evidence type="ECO:0000256" key="17">
    <source>
        <dbReference type="SAM" id="Phobius"/>
    </source>
</evidence>
<dbReference type="GO" id="GO:0046983">
    <property type="term" value="F:protein dimerization activity"/>
    <property type="evidence" value="ECO:0007669"/>
    <property type="project" value="InterPro"/>
</dbReference>
<evidence type="ECO:0000256" key="11">
    <source>
        <dbReference type="ARBA" id="ARBA00023004"/>
    </source>
</evidence>
<dbReference type="Pfam" id="PF02518">
    <property type="entry name" value="HATPase_c"/>
    <property type="match status" value="1"/>
</dbReference>
<dbReference type="InterPro" id="IPR003594">
    <property type="entry name" value="HATPase_dom"/>
</dbReference>
<keyword evidence="17" id="KW-1133">Transmembrane helix</keyword>
<evidence type="ECO:0000256" key="8">
    <source>
        <dbReference type="ARBA" id="ARBA00022679"/>
    </source>
</evidence>
<dbReference type="GO" id="GO:0016020">
    <property type="term" value="C:membrane"/>
    <property type="evidence" value="ECO:0007669"/>
    <property type="project" value="InterPro"/>
</dbReference>
<dbReference type="RefSeq" id="WP_245787287.1">
    <property type="nucleotide sequence ID" value="NZ_FOEF01000004.1"/>
</dbReference>
<dbReference type="CDD" id="cd16917">
    <property type="entry name" value="HATPase_UhpB-NarQ-NarX-like"/>
    <property type="match status" value="1"/>
</dbReference>
<gene>
    <name evidence="19" type="ORF">SAMN04489732_104430</name>
</gene>
<keyword evidence="17" id="KW-0472">Membrane</keyword>
<dbReference type="InterPro" id="IPR004358">
    <property type="entry name" value="Sig_transdc_His_kin-like_C"/>
</dbReference>
<dbReference type="PROSITE" id="PS50109">
    <property type="entry name" value="HIS_KIN"/>
    <property type="match status" value="1"/>
</dbReference>
<keyword evidence="8" id="KW-0808">Transferase</keyword>
<feature type="transmembrane region" description="Helical" evidence="17">
    <location>
        <begin position="116"/>
        <end position="147"/>
    </location>
</feature>
<evidence type="ECO:0000256" key="10">
    <source>
        <dbReference type="ARBA" id="ARBA00022777"/>
    </source>
</evidence>
<keyword evidence="20" id="KW-1185">Reference proteome</keyword>
<comment type="cofactor">
    <cofactor evidence="2">
        <name>[4Fe-4S] cluster</name>
        <dbReference type="ChEBI" id="CHEBI:49883"/>
    </cofactor>
</comment>
<evidence type="ECO:0000256" key="16">
    <source>
        <dbReference type="SAM" id="Coils"/>
    </source>
</evidence>
<proteinExistence type="predicted"/>
<dbReference type="PANTHER" id="PTHR24421:SF62">
    <property type="entry name" value="SENSORY TRANSDUCTION HISTIDINE KINASE"/>
    <property type="match status" value="1"/>
</dbReference>
<comment type="subcellular location">
    <subcellularLocation>
        <location evidence="3">Cytoplasm</location>
    </subcellularLocation>
</comment>
<keyword evidence="6" id="KW-0004">4Fe-4S</keyword>
<feature type="coiled-coil region" evidence="16">
    <location>
        <begin position="187"/>
        <end position="214"/>
    </location>
</feature>
<keyword evidence="13" id="KW-0411">Iron-sulfur</keyword>